<feature type="region of interest" description="Disordered" evidence="2">
    <location>
        <begin position="108"/>
        <end position="140"/>
    </location>
</feature>
<gene>
    <name evidence="3" type="ORF">RHOBADRAFT_55446</name>
</gene>
<dbReference type="GeneID" id="28978303"/>
<keyword evidence="4" id="KW-1185">Reference proteome</keyword>
<dbReference type="RefSeq" id="XP_018268803.1">
    <property type="nucleotide sequence ID" value="XM_018417855.1"/>
</dbReference>
<dbReference type="Gene3D" id="2.130.10.10">
    <property type="entry name" value="YVTN repeat-like/Quinoprotein amine dehydrogenase"/>
    <property type="match status" value="2"/>
</dbReference>
<dbReference type="STRING" id="578459.A0A0P9GIE9"/>
<feature type="region of interest" description="Disordered" evidence="2">
    <location>
        <begin position="500"/>
        <end position="525"/>
    </location>
</feature>
<feature type="repeat" description="WD" evidence="1">
    <location>
        <begin position="188"/>
        <end position="229"/>
    </location>
</feature>
<proteinExistence type="predicted"/>
<protein>
    <submittedName>
        <fullName evidence="3">Uncharacterized protein</fullName>
    </submittedName>
</protein>
<dbReference type="Proteomes" id="UP000053890">
    <property type="component" value="Unassembled WGS sequence"/>
</dbReference>
<sequence>MAVPTPAPAAPTVLQLPRIAVQPSLPLVLADLSRPGSHIAAEDAWVSAYNGTRSAHARIRVSEGDQPGSSCDLDPLDDLVPAADLALDPTHCAVRLAVPSLSIPPTTALLPSPRLNPVRPSSSSSTTNPTSLDEPAPALLASSGPTSLDLVVLSPQADKLLLGGPDGHARVVHLVGHDLAQKGPEVRLRGHVGDVCAAGWAASGEVVVTAASDMTVRVFSATDGSSPRVAAVPPQRPTALIPLLSPLSSSTTATSPPAPAPAPVPHPQPHKGRHVLVSSLSGTLTLLDLSPAPPAPLHTWRLAAPVTACVVLLDVAEPEDHPDDVGRRRYALAAGADGCVRVVGLALEEAAAAAGGEAGTVILRAPASGSGARGHVTALDALPCPGGEGGWTVALGTRDGTVAVYDVPRSAVLAAAAPAPAASAGPAAQDGDEHELAPRVAWRRTPPEPEPGAASSGAAIHALVLSRRERTCGALEEREGEGGERARSVLVAPGDGLAYRAGLGGDGDARSGEGEQEQEQEQGQRRAVVHVEEELVGLDCEPARSIVEDGHGRVWVVGGGAVRVYERRAL</sequence>
<dbReference type="OrthoDB" id="10257301at2759"/>
<dbReference type="SUPFAM" id="SSF50998">
    <property type="entry name" value="Quinoprotein alcohol dehydrogenase-like"/>
    <property type="match status" value="1"/>
</dbReference>
<evidence type="ECO:0000313" key="3">
    <source>
        <dbReference type="EMBL" id="KPV72754.1"/>
    </source>
</evidence>
<feature type="compositionally biased region" description="Pro residues" evidence="2">
    <location>
        <begin position="256"/>
        <end position="267"/>
    </location>
</feature>
<evidence type="ECO:0000256" key="2">
    <source>
        <dbReference type="SAM" id="MobiDB-lite"/>
    </source>
</evidence>
<organism evidence="3 4">
    <name type="scientific">Rhodotorula graminis (strain WP1)</name>
    <dbReference type="NCBI Taxonomy" id="578459"/>
    <lineage>
        <taxon>Eukaryota</taxon>
        <taxon>Fungi</taxon>
        <taxon>Dikarya</taxon>
        <taxon>Basidiomycota</taxon>
        <taxon>Pucciniomycotina</taxon>
        <taxon>Microbotryomycetes</taxon>
        <taxon>Sporidiobolales</taxon>
        <taxon>Sporidiobolaceae</taxon>
        <taxon>Rhodotorula</taxon>
    </lineage>
</organism>
<dbReference type="AlphaFoldDB" id="A0A0P9GIE9"/>
<feature type="compositionally biased region" description="Low complexity" evidence="2">
    <location>
        <begin position="246"/>
        <end position="255"/>
    </location>
</feature>
<dbReference type="InterPro" id="IPR001680">
    <property type="entry name" value="WD40_rpt"/>
</dbReference>
<accession>A0A0P9GIE9</accession>
<keyword evidence="1" id="KW-0853">WD repeat</keyword>
<dbReference type="InterPro" id="IPR015943">
    <property type="entry name" value="WD40/YVTN_repeat-like_dom_sf"/>
</dbReference>
<dbReference type="Pfam" id="PF00400">
    <property type="entry name" value="WD40"/>
    <property type="match status" value="1"/>
</dbReference>
<dbReference type="EMBL" id="KQ474085">
    <property type="protein sequence ID" value="KPV72754.1"/>
    <property type="molecule type" value="Genomic_DNA"/>
</dbReference>
<dbReference type="PROSITE" id="PS50082">
    <property type="entry name" value="WD_REPEATS_2"/>
    <property type="match status" value="1"/>
</dbReference>
<evidence type="ECO:0000313" key="4">
    <source>
        <dbReference type="Proteomes" id="UP000053890"/>
    </source>
</evidence>
<dbReference type="InterPro" id="IPR011047">
    <property type="entry name" value="Quinoprotein_ADH-like_sf"/>
</dbReference>
<feature type="compositionally biased region" description="Low complexity" evidence="2">
    <location>
        <begin position="109"/>
        <end position="132"/>
    </location>
</feature>
<dbReference type="SMART" id="SM00320">
    <property type="entry name" value="WD40"/>
    <property type="match status" value="2"/>
</dbReference>
<dbReference type="OMA" id="DITHPRS"/>
<reference evidence="3 4" key="1">
    <citation type="journal article" date="2015" name="Front. Microbiol.">
        <title>Genome sequence of the plant growth promoting endophytic yeast Rhodotorula graminis WP1.</title>
        <authorList>
            <person name="Firrincieli A."/>
            <person name="Otillar R."/>
            <person name="Salamov A."/>
            <person name="Schmutz J."/>
            <person name="Khan Z."/>
            <person name="Redman R.S."/>
            <person name="Fleck N.D."/>
            <person name="Lindquist E."/>
            <person name="Grigoriev I.V."/>
            <person name="Doty S.L."/>
        </authorList>
    </citation>
    <scope>NUCLEOTIDE SEQUENCE [LARGE SCALE GENOMIC DNA]</scope>
    <source>
        <strain evidence="3 4">WP1</strain>
    </source>
</reference>
<name>A0A0P9GIE9_RHOGW</name>
<feature type="region of interest" description="Disordered" evidence="2">
    <location>
        <begin position="246"/>
        <end position="270"/>
    </location>
</feature>
<evidence type="ECO:0000256" key="1">
    <source>
        <dbReference type="PROSITE-ProRule" id="PRU00221"/>
    </source>
</evidence>